<dbReference type="Proteomes" id="UP000075606">
    <property type="component" value="Unassembled WGS sequence"/>
</dbReference>
<keyword evidence="1" id="KW-0812">Transmembrane</keyword>
<name>A0A150XG94_9BACT</name>
<dbReference type="OrthoDB" id="980756at2"/>
<accession>A0A150XG94</accession>
<keyword evidence="1" id="KW-0472">Membrane</keyword>
<feature type="transmembrane region" description="Helical" evidence="1">
    <location>
        <begin position="52"/>
        <end position="69"/>
    </location>
</feature>
<feature type="transmembrane region" description="Helical" evidence="1">
    <location>
        <begin position="12"/>
        <end position="32"/>
    </location>
</feature>
<reference evidence="2 3" key="1">
    <citation type="submission" date="2016-01" db="EMBL/GenBank/DDBJ databases">
        <title>Genome sequencing of Roseivirga spongicola UST030701-084.</title>
        <authorList>
            <person name="Selvaratnam C."/>
            <person name="Thevarajoo S."/>
            <person name="Goh K.M."/>
            <person name="Ee R."/>
            <person name="Chan K.-G."/>
            <person name="Chong C.S."/>
        </authorList>
    </citation>
    <scope>NUCLEOTIDE SEQUENCE [LARGE SCALE GENOMIC DNA]</scope>
    <source>
        <strain evidence="2 3">UST030701-084</strain>
    </source>
</reference>
<dbReference type="AlphaFoldDB" id="A0A150XG94"/>
<evidence type="ECO:0000256" key="1">
    <source>
        <dbReference type="SAM" id="Phobius"/>
    </source>
</evidence>
<organism evidence="2 3">
    <name type="scientific">Roseivirga spongicola</name>
    <dbReference type="NCBI Taxonomy" id="333140"/>
    <lineage>
        <taxon>Bacteria</taxon>
        <taxon>Pseudomonadati</taxon>
        <taxon>Bacteroidota</taxon>
        <taxon>Cytophagia</taxon>
        <taxon>Cytophagales</taxon>
        <taxon>Roseivirgaceae</taxon>
        <taxon>Roseivirga</taxon>
    </lineage>
</organism>
<comment type="caution">
    <text evidence="2">The sequence shown here is derived from an EMBL/GenBank/DDBJ whole genome shotgun (WGS) entry which is preliminary data.</text>
</comment>
<feature type="transmembrane region" description="Helical" evidence="1">
    <location>
        <begin position="76"/>
        <end position="96"/>
    </location>
</feature>
<evidence type="ECO:0008006" key="4">
    <source>
        <dbReference type="Google" id="ProtNLM"/>
    </source>
</evidence>
<dbReference type="STRING" id="333140.AWW68_02750"/>
<gene>
    <name evidence="2" type="ORF">AWW68_02750</name>
</gene>
<proteinExistence type="predicted"/>
<evidence type="ECO:0000313" key="3">
    <source>
        <dbReference type="Proteomes" id="UP000075606"/>
    </source>
</evidence>
<protein>
    <recommendedName>
        <fullName evidence="4">Alkyl hydroperoxide reductase</fullName>
    </recommendedName>
</protein>
<evidence type="ECO:0000313" key="2">
    <source>
        <dbReference type="EMBL" id="KYG77706.1"/>
    </source>
</evidence>
<sequence>METPQSLFPQWMRGFLLAATAYNILWGVFIGWFPETFFQWVAETEAQAPSLIIWQGRGVLLMAAIYLMCAIHPGKLWFLILFGAFTKVAGAAWFYFSILETNVGKRGIFHLLMNDLIWVPMLLWIAYRGYKYKKLKG</sequence>
<feature type="transmembrane region" description="Helical" evidence="1">
    <location>
        <begin position="108"/>
        <end position="127"/>
    </location>
</feature>
<dbReference type="RefSeq" id="WP_068216336.1">
    <property type="nucleotide sequence ID" value="NZ_CP139724.1"/>
</dbReference>
<dbReference type="EMBL" id="LRPC01000001">
    <property type="protein sequence ID" value="KYG77706.1"/>
    <property type="molecule type" value="Genomic_DNA"/>
</dbReference>
<keyword evidence="1" id="KW-1133">Transmembrane helix</keyword>
<keyword evidence="3" id="KW-1185">Reference proteome</keyword>